<dbReference type="GO" id="GO:0005886">
    <property type="term" value="C:plasma membrane"/>
    <property type="evidence" value="ECO:0000318"/>
    <property type="project" value="GO_Central"/>
</dbReference>
<dbReference type="OMA" id="IRIQHEY"/>
<keyword evidence="5 8" id="KW-0965">Cell junction</keyword>
<dbReference type="Ensembl" id="ENSCINT00000035958.1">
    <property type="protein sequence ID" value="ENSCINP00000035894.1"/>
    <property type="gene ID" value="ENSCING00000020534.1"/>
</dbReference>
<sequence length="214" mass="23531">MASGLHIAVCILYVIAFILEVVTVFLPYWKRNDLEDTLNDSIVRHEGLWIRCQTFATGNWDCDDFNRFFLGLPTELQAARGFSLSSLFISFIGICLAVAATVLSVKSLQNKLTIASGGASMLAGLLIIAAVSWYANDIRIQHEYLTRLRLTGGSGTRYTFGYALFLGWVGGALQVVGSIMALCISCGNSDEEDIPPTYRYHPTKSTLAPSQEYV</sequence>
<evidence type="ECO:0000256" key="8">
    <source>
        <dbReference type="RuleBase" id="RU060637"/>
    </source>
</evidence>
<reference evidence="10" key="1">
    <citation type="journal article" date="2002" name="Science">
        <title>The draft genome of Ciona intestinalis: insights into chordate and vertebrate origins.</title>
        <authorList>
            <person name="Dehal P."/>
            <person name="Satou Y."/>
            <person name="Campbell R.K."/>
            <person name="Chapman J."/>
            <person name="Degnan B."/>
            <person name="De Tomaso A."/>
            <person name="Davidson B."/>
            <person name="Di Gregorio A."/>
            <person name="Gelpke M."/>
            <person name="Goodstein D.M."/>
            <person name="Harafuji N."/>
            <person name="Hastings K.E."/>
            <person name="Ho I."/>
            <person name="Hotta K."/>
            <person name="Huang W."/>
            <person name="Kawashima T."/>
            <person name="Lemaire P."/>
            <person name="Martinez D."/>
            <person name="Meinertzhagen I.A."/>
            <person name="Necula S."/>
            <person name="Nonaka M."/>
            <person name="Putnam N."/>
            <person name="Rash S."/>
            <person name="Saiga H."/>
            <person name="Satake M."/>
            <person name="Terry A."/>
            <person name="Yamada L."/>
            <person name="Wang H.G."/>
            <person name="Awazu S."/>
            <person name="Azumi K."/>
            <person name="Boore J."/>
            <person name="Branno M."/>
            <person name="Chin-Bow S."/>
            <person name="DeSantis R."/>
            <person name="Doyle S."/>
            <person name="Francino P."/>
            <person name="Keys D.N."/>
            <person name="Haga S."/>
            <person name="Hayashi H."/>
            <person name="Hino K."/>
            <person name="Imai K.S."/>
            <person name="Inaba K."/>
            <person name="Kano S."/>
            <person name="Kobayashi K."/>
            <person name="Kobayashi M."/>
            <person name="Lee B.I."/>
            <person name="Makabe K.W."/>
            <person name="Manohar C."/>
            <person name="Matassi G."/>
            <person name="Medina M."/>
            <person name="Mochizuki Y."/>
            <person name="Mount S."/>
            <person name="Morishita T."/>
            <person name="Miura S."/>
            <person name="Nakayama A."/>
            <person name="Nishizaka S."/>
            <person name="Nomoto H."/>
            <person name="Ohta F."/>
            <person name="Oishi K."/>
            <person name="Rigoutsos I."/>
            <person name="Sano M."/>
            <person name="Sasaki A."/>
            <person name="Sasakura Y."/>
            <person name="Shoguchi E."/>
            <person name="Shin-i T."/>
            <person name="Spagnuolo A."/>
            <person name="Stainier D."/>
            <person name="Suzuki M.M."/>
            <person name="Tassy O."/>
            <person name="Takatori N."/>
            <person name="Tokuoka M."/>
            <person name="Yagi K."/>
            <person name="Yoshizaki F."/>
            <person name="Wada S."/>
            <person name="Zhang C."/>
            <person name="Hyatt P.D."/>
            <person name="Larimer F."/>
            <person name="Detter C."/>
            <person name="Doggett N."/>
            <person name="Glavina T."/>
            <person name="Hawkins T."/>
            <person name="Richardson P."/>
            <person name="Lucas S."/>
            <person name="Kohara Y."/>
            <person name="Levine M."/>
            <person name="Satoh N."/>
            <person name="Rokhsar D.S."/>
        </authorList>
    </citation>
    <scope>NUCLEOTIDE SEQUENCE [LARGE SCALE GENOMIC DNA]</scope>
</reference>
<keyword evidence="3 8" id="KW-1003">Cell membrane</keyword>
<accession>H2Y1V9</accession>
<keyword evidence="2 8" id="KW-0796">Tight junction</keyword>
<reference evidence="9" key="2">
    <citation type="journal article" date="2008" name="Genome Biol.">
        <title>Improved genome assembly and evidence-based global gene model set for the chordate Ciona intestinalis: new insight into intron and operon populations.</title>
        <authorList>
            <person name="Satou Y."/>
            <person name="Mineta K."/>
            <person name="Ogasawara M."/>
            <person name="Sasakura Y."/>
            <person name="Shoguchi E."/>
            <person name="Ueno K."/>
            <person name="Yamada L."/>
            <person name="Matsumoto J."/>
            <person name="Wasserscheid J."/>
            <person name="Dewar K."/>
            <person name="Wiley G.B."/>
            <person name="Macmil S.L."/>
            <person name="Roe B.A."/>
            <person name="Zeller R.W."/>
            <person name="Hastings K.E."/>
            <person name="Lemaire P."/>
            <person name="Lindquist E."/>
            <person name="Endo T."/>
            <person name="Hotta K."/>
            <person name="Inaba K."/>
        </authorList>
    </citation>
    <scope>NUCLEOTIDE SEQUENCE [LARGE SCALE GENOMIC DNA]</scope>
    <source>
        <strain evidence="9">wild type</strain>
    </source>
</reference>
<dbReference type="GO" id="GO:0007155">
    <property type="term" value="P:cell adhesion"/>
    <property type="evidence" value="ECO:0000318"/>
    <property type="project" value="GO_Central"/>
</dbReference>
<evidence type="ECO:0000256" key="5">
    <source>
        <dbReference type="ARBA" id="ARBA00022949"/>
    </source>
</evidence>
<dbReference type="HOGENOM" id="CLU_076370_2_2_1"/>
<dbReference type="EMBL" id="EAAA01000642">
    <property type="status" value="NOT_ANNOTATED_CDS"/>
    <property type="molecule type" value="Genomic_DNA"/>
</dbReference>
<dbReference type="GO" id="GO:0005923">
    <property type="term" value="C:bicellular tight junction"/>
    <property type="evidence" value="ECO:0000318"/>
    <property type="project" value="GO_Central"/>
</dbReference>
<dbReference type="AlphaFoldDB" id="H2Y1V9"/>
<feature type="transmembrane region" description="Helical" evidence="8">
    <location>
        <begin position="112"/>
        <end position="135"/>
    </location>
</feature>
<gene>
    <name evidence="9" type="primary">LOC100179400</name>
</gene>
<protein>
    <recommendedName>
        <fullName evidence="8">Claudin</fullName>
    </recommendedName>
</protein>
<proteinExistence type="inferred from homology"/>
<dbReference type="Gene3D" id="1.20.140.150">
    <property type="match status" value="1"/>
</dbReference>
<dbReference type="InterPro" id="IPR006187">
    <property type="entry name" value="Claudin"/>
</dbReference>
<evidence type="ECO:0000256" key="4">
    <source>
        <dbReference type="ARBA" id="ARBA00022692"/>
    </source>
</evidence>
<evidence type="ECO:0000256" key="6">
    <source>
        <dbReference type="ARBA" id="ARBA00022989"/>
    </source>
</evidence>
<dbReference type="InterPro" id="IPR004031">
    <property type="entry name" value="PMP22/EMP/MP20/Claudin"/>
</dbReference>
<feature type="transmembrane region" description="Helical" evidence="8">
    <location>
        <begin position="7"/>
        <end position="29"/>
    </location>
</feature>
<name>H2Y1V9_CIOIN</name>
<comment type="similarity">
    <text evidence="1 8">Belongs to the claudin family.</text>
</comment>
<dbReference type="InParanoid" id="H2Y1V9"/>
<reference evidence="9" key="4">
    <citation type="submission" date="2025-09" db="UniProtKB">
        <authorList>
            <consortium name="Ensembl"/>
        </authorList>
    </citation>
    <scope>IDENTIFICATION</scope>
</reference>
<keyword evidence="7 8" id="KW-0472">Membrane</keyword>
<dbReference type="GO" id="GO:0070830">
    <property type="term" value="P:bicellular tight junction assembly"/>
    <property type="evidence" value="ECO:0000318"/>
    <property type="project" value="GO_Central"/>
</dbReference>
<evidence type="ECO:0000256" key="2">
    <source>
        <dbReference type="ARBA" id="ARBA00022427"/>
    </source>
</evidence>
<dbReference type="STRING" id="7719.ENSCINP00000035894"/>
<organism evidence="9 10">
    <name type="scientific">Ciona intestinalis</name>
    <name type="common">Transparent sea squirt</name>
    <name type="synonym">Ascidia intestinalis</name>
    <dbReference type="NCBI Taxonomy" id="7719"/>
    <lineage>
        <taxon>Eukaryota</taxon>
        <taxon>Metazoa</taxon>
        <taxon>Chordata</taxon>
        <taxon>Tunicata</taxon>
        <taxon>Ascidiacea</taxon>
        <taxon>Phlebobranchia</taxon>
        <taxon>Cionidae</taxon>
        <taxon>Ciona</taxon>
    </lineage>
</organism>
<keyword evidence="10" id="KW-1185">Reference proteome</keyword>
<feature type="transmembrane region" description="Helical" evidence="8">
    <location>
        <begin position="160"/>
        <end position="184"/>
    </location>
</feature>
<dbReference type="PANTHER" id="PTHR12002">
    <property type="entry name" value="CLAUDIN"/>
    <property type="match status" value="1"/>
</dbReference>
<comment type="subcellular location">
    <subcellularLocation>
        <location evidence="8">Cell junction</location>
        <location evidence="8">Tight junction</location>
    </subcellularLocation>
    <subcellularLocation>
        <location evidence="8">Cell membrane</location>
        <topology evidence="8">Multi-pass membrane protein</topology>
    </subcellularLocation>
</comment>
<keyword evidence="6 8" id="KW-1133">Transmembrane helix</keyword>
<comment type="function">
    <text evidence="8">Claudins function as major constituents of the tight junction complexes that regulate the permeability of epithelia.</text>
</comment>
<evidence type="ECO:0000313" key="9">
    <source>
        <dbReference type="Ensembl" id="ENSCINP00000035894.1"/>
    </source>
</evidence>
<evidence type="ECO:0000256" key="1">
    <source>
        <dbReference type="ARBA" id="ARBA00008295"/>
    </source>
</evidence>
<dbReference type="PRINTS" id="PR01077">
    <property type="entry name" value="CLAUDIN"/>
</dbReference>
<dbReference type="OrthoDB" id="8795554at2759"/>
<evidence type="ECO:0000256" key="7">
    <source>
        <dbReference type="ARBA" id="ARBA00023136"/>
    </source>
</evidence>
<dbReference type="InterPro" id="IPR017974">
    <property type="entry name" value="Claudin_CS"/>
</dbReference>
<keyword evidence="4 8" id="KW-0812">Transmembrane</keyword>
<evidence type="ECO:0000256" key="3">
    <source>
        <dbReference type="ARBA" id="ARBA00022475"/>
    </source>
</evidence>
<evidence type="ECO:0000313" key="10">
    <source>
        <dbReference type="Proteomes" id="UP000008144"/>
    </source>
</evidence>
<dbReference type="GeneID" id="100179400"/>
<dbReference type="Pfam" id="PF00822">
    <property type="entry name" value="PMP22_Claudin"/>
    <property type="match status" value="1"/>
</dbReference>
<dbReference type="GeneTree" id="ENSGT00940000171465"/>
<feature type="transmembrane region" description="Helical" evidence="8">
    <location>
        <begin position="82"/>
        <end position="105"/>
    </location>
</feature>
<dbReference type="PROSITE" id="PS01346">
    <property type="entry name" value="CLAUDIN"/>
    <property type="match status" value="1"/>
</dbReference>
<dbReference type="KEGG" id="cin:100179400"/>
<dbReference type="Proteomes" id="UP000008144">
    <property type="component" value="Chromosome 11"/>
</dbReference>
<dbReference type="RefSeq" id="XP_002131091.1">
    <property type="nucleotide sequence ID" value="XM_002131055.4"/>
</dbReference>
<accession>A0A1W2WHM5</accession>
<dbReference type="GO" id="GO:0005198">
    <property type="term" value="F:structural molecule activity"/>
    <property type="evidence" value="ECO:0007669"/>
    <property type="project" value="InterPro"/>
</dbReference>
<reference evidence="9" key="3">
    <citation type="submission" date="2025-08" db="UniProtKB">
        <authorList>
            <consortium name="Ensembl"/>
        </authorList>
    </citation>
    <scope>IDENTIFICATION</scope>
</reference>